<gene>
    <name evidence="2" type="ORF">WB794_00755</name>
</gene>
<name>A0AAW9QZU7_9GAMM</name>
<dbReference type="AlphaFoldDB" id="A0AAW9QZU7"/>
<dbReference type="Proteomes" id="UP001364472">
    <property type="component" value="Unassembled WGS sequence"/>
</dbReference>
<keyword evidence="3" id="KW-1185">Reference proteome</keyword>
<organism evidence="2 3">
    <name type="scientific">Denitratimonas tolerans</name>
    <dbReference type="NCBI Taxonomy" id="1338420"/>
    <lineage>
        <taxon>Bacteria</taxon>
        <taxon>Pseudomonadati</taxon>
        <taxon>Pseudomonadota</taxon>
        <taxon>Gammaproteobacteria</taxon>
        <taxon>Lysobacterales</taxon>
        <taxon>Lysobacteraceae</taxon>
        <taxon>Denitratimonas</taxon>
    </lineage>
</organism>
<dbReference type="RefSeq" id="WP_337333921.1">
    <property type="nucleotide sequence ID" value="NZ_JBBDHC010000001.1"/>
</dbReference>
<feature type="region of interest" description="Disordered" evidence="1">
    <location>
        <begin position="162"/>
        <end position="199"/>
    </location>
</feature>
<evidence type="ECO:0000256" key="1">
    <source>
        <dbReference type="SAM" id="MobiDB-lite"/>
    </source>
</evidence>
<evidence type="ECO:0008006" key="4">
    <source>
        <dbReference type="Google" id="ProtNLM"/>
    </source>
</evidence>
<evidence type="ECO:0000313" key="3">
    <source>
        <dbReference type="Proteomes" id="UP001364472"/>
    </source>
</evidence>
<reference evidence="2 3" key="1">
    <citation type="journal article" date="2016" name="Antonie Van Leeuwenhoek">
        <title>Denitratimonas tolerans gen. nov., sp. nov., a denitrifying bacterium isolated from a bioreactor for tannery wastewater treatment.</title>
        <authorList>
            <person name="Han S.I."/>
            <person name="Kim J.O."/>
            <person name="Lee Y.R."/>
            <person name="Ekpeghere K.I."/>
            <person name="Koh S.C."/>
            <person name="Whang K.S."/>
        </authorList>
    </citation>
    <scope>NUCLEOTIDE SEQUENCE [LARGE SCALE GENOMIC DNA]</scope>
    <source>
        <strain evidence="2 3">KACC 17565</strain>
    </source>
</reference>
<evidence type="ECO:0000313" key="2">
    <source>
        <dbReference type="EMBL" id="MEJ1248211.1"/>
    </source>
</evidence>
<accession>A0AAW9QZU7</accession>
<protein>
    <recommendedName>
        <fullName evidence="4">Integrase</fullName>
    </recommendedName>
</protein>
<proteinExistence type="predicted"/>
<dbReference type="EMBL" id="JBBDHC010000001">
    <property type="protein sequence ID" value="MEJ1248211.1"/>
    <property type="molecule type" value="Genomic_DNA"/>
</dbReference>
<sequence>MATIVKTPSGTWKALIRKTGWPATAKTFRTKRDAEDWARRTEDEMVRGVYIQRAPSERMTIEDALKRYLSEVSPTKRPASADSDARHAKPLMQNLGKYSLAALTPELIAKDTSRRHRRALPLGAQQRLCRGDEWTHPGGQGESARLWYGQAPAHRLLPDLLEASSSAPEPMAPPGSAGPGVKLIHTKRERGPLALRSEL</sequence>
<comment type="caution">
    <text evidence="2">The sequence shown here is derived from an EMBL/GenBank/DDBJ whole genome shotgun (WGS) entry which is preliminary data.</text>
</comment>